<name>A0A0F9DEN3_9ZZZZ</name>
<accession>A0A0F9DEN3</accession>
<organism evidence="2">
    <name type="scientific">marine sediment metagenome</name>
    <dbReference type="NCBI Taxonomy" id="412755"/>
    <lineage>
        <taxon>unclassified sequences</taxon>
        <taxon>metagenomes</taxon>
        <taxon>ecological metagenomes</taxon>
    </lineage>
</organism>
<feature type="transmembrane region" description="Helical" evidence="1">
    <location>
        <begin position="12"/>
        <end position="32"/>
    </location>
</feature>
<dbReference type="EMBL" id="LAZR01031980">
    <property type="protein sequence ID" value="KKL52196.1"/>
    <property type="molecule type" value="Genomic_DNA"/>
</dbReference>
<keyword evidence="1" id="KW-1133">Transmembrane helix</keyword>
<reference evidence="2" key="1">
    <citation type="journal article" date="2015" name="Nature">
        <title>Complex archaea that bridge the gap between prokaryotes and eukaryotes.</title>
        <authorList>
            <person name="Spang A."/>
            <person name="Saw J.H."/>
            <person name="Jorgensen S.L."/>
            <person name="Zaremba-Niedzwiedzka K."/>
            <person name="Martijn J."/>
            <person name="Lind A.E."/>
            <person name="van Eijk R."/>
            <person name="Schleper C."/>
            <person name="Guy L."/>
            <person name="Ettema T.J."/>
        </authorList>
    </citation>
    <scope>NUCLEOTIDE SEQUENCE</scope>
</reference>
<proteinExistence type="predicted"/>
<sequence length="33" mass="3698">MKFLKELISKDWFAVLLALLCTVGVVLILSFAD</sequence>
<evidence type="ECO:0000313" key="2">
    <source>
        <dbReference type="EMBL" id="KKL52196.1"/>
    </source>
</evidence>
<keyword evidence="1" id="KW-0812">Transmembrane</keyword>
<gene>
    <name evidence="2" type="ORF">LCGC14_2287920</name>
</gene>
<comment type="caution">
    <text evidence="2">The sequence shown here is derived from an EMBL/GenBank/DDBJ whole genome shotgun (WGS) entry which is preliminary data.</text>
</comment>
<protein>
    <submittedName>
        <fullName evidence="2">Uncharacterized protein</fullName>
    </submittedName>
</protein>
<dbReference type="AlphaFoldDB" id="A0A0F9DEN3"/>
<keyword evidence="1" id="KW-0472">Membrane</keyword>
<evidence type="ECO:0000256" key="1">
    <source>
        <dbReference type="SAM" id="Phobius"/>
    </source>
</evidence>